<organism evidence="2 3">
    <name type="scientific">Puniceicoccus vermicola</name>
    <dbReference type="NCBI Taxonomy" id="388746"/>
    <lineage>
        <taxon>Bacteria</taxon>
        <taxon>Pseudomonadati</taxon>
        <taxon>Verrucomicrobiota</taxon>
        <taxon>Opitutia</taxon>
        <taxon>Puniceicoccales</taxon>
        <taxon>Puniceicoccaceae</taxon>
        <taxon>Puniceicoccus</taxon>
    </lineage>
</organism>
<dbReference type="AlphaFoldDB" id="A0A7X1B4M5"/>
<dbReference type="Proteomes" id="UP000525652">
    <property type="component" value="Unassembled WGS sequence"/>
</dbReference>
<keyword evidence="1" id="KW-1133">Transmembrane helix</keyword>
<feature type="transmembrane region" description="Helical" evidence="1">
    <location>
        <begin position="176"/>
        <end position="199"/>
    </location>
</feature>
<feature type="transmembrane region" description="Helical" evidence="1">
    <location>
        <begin position="354"/>
        <end position="379"/>
    </location>
</feature>
<keyword evidence="1" id="KW-0472">Membrane</keyword>
<dbReference type="Pfam" id="PF02405">
    <property type="entry name" value="MlaE"/>
    <property type="match status" value="1"/>
</dbReference>
<dbReference type="InterPro" id="IPR036513">
    <property type="entry name" value="STAS_dom_sf"/>
</dbReference>
<evidence type="ECO:0000256" key="1">
    <source>
        <dbReference type="SAM" id="Phobius"/>
    </source>
</evidence>
<evidence type="ECO:0000313" key="3">
    <source>
        <dbReference type="Proteomes" id="UP000525652"/>
    </source>
</evidence>
<name>A0A7X1B4M5_9BACT</name>
<feature type="transmembrane region" description="Helical" evidence="1">
    <location>
        <begin position="318"/>
        <end position="342"/>
    </location>
</feature>
<dbReference type="GO" id="GO:0005548">
    <property type="term" value="F:phospholipid transporter activity"/>
    <property type="evidence" value="ECO:0007669"/>
    <property type="project" value="TreeGrafter"/>
</dbReference>
<comment type="caution">
    <text evidence="2">The sequence shown here is derived from an EMBL/GenBank/DDBJ whole genome shotgun (WGS) entry which is preliminary data.</text>
</comment>
<sequence length="381" mass="40250">MSRDLPDSRPPAAEIRTETVDGLSRILYSGPFTIHGESPAIPSLEGLTDSRAPVELDGSAVTHWDSSLILCLCRTQEALAEQGTKTELAGFPDSITPLLDRANSARQSEATDTPPEKDSFIHILGDKGIQFYNGFRDFLNFIGETAQSFGRLVRGKAVYQKSDLLNLLWENTGRSIGIVFLISFLTGLILAFVGAIQLSKFGADIFVADLVSIAMFREMGAMMTGVILAGRTGSAFAAQIGSMKANNELNALQTMGISAFDFIVLPRLATLSIMMPVLAFMAGLSGIFGGMIVSVGFMDISAIQFLTQTASAITGTSFFSGIGKSVVFGGIIAMTGCFRGMAAGSSAESVGNAATSSVVTSIVLIIVADAIFAVLFNIYGI</sequence>
<dbReference type="SUPFAM" id="SSF52091">
    <property type="entry name" value="SpoIIaa-like"/>
    <property type="match status" value="1"/>
</dbReference>
<dbReference type="PANTHER" id="PTHR30188:SF3">
    <property type="entry name" value="ABC TRANSPORTER PERMEASE"/>
    <property type="match status" value="1"/>
</dbReference>
<dbReference type="EMBL" id="JACHVA010000142">
    <property type="protein sequence ID" value="MBC2604305.1"/>
    <property type="molecule type" value="Genomic_DNA"/>
</dbReference>
<proteinExistence type="predicted"/>
<protein>
    <submittedName>
        <fullName evidence="2">ABC transporter permease</fullName>
    </submittedName>
</protein>
<gene>
    <name evidence="2" type="ORF">H5P30_21200</name>
</gene>
<dbReference type="RefSeq" id="WP_185694918.1">
    <property type="nucleotide sequence ID" value="NZ_JACHVA010000142.1"/>
</dbReference>
<dbReference type="InterPro" id="IPR030802">
    <property type="entry name" value="Permease_MalE"/>
</dbReference>
<keyword evidence="1" id="KW-0812">Transmembrane</keyword>
<accession>A0A7X1B4M5</accession>
<dbReference type="GO" id="GO:0043190">
    <property type="term" value="C:ATP-binding cassette (ABC) transporter complex"/>
    <property type="evidence" value="ECO:0007669"/>
    <property type="project" value="InterPro"/>
</dbReference>
<evidence type="ECO:0000313" key="2">
    <source>
        <dbReference type="EMBL" id="MBC2604305.1"/>
    </source>
</evidence>
<keyword evidence="3" id="KW-1185">Reference proteome</keyword>
<dbReference type="PANTHER" id="PTHR30188">
    <property type="entry name" value="ABC TRANSPORTER PERMEASE PROTEIN-RELATED"/>
    <property type="match status" value="1"/>
</dbReference>
<reference evidence="2 3" key="1">
    <citation type="submission" date="2020-07" db="EMBL/GenBank/DDBJ databases">
        <authorList>
            <person name="Feng X."/>
        </authorList>
    </citation>
    <scope>NUCLEOTIDE SEQUENCE [LARGE SCALE GENOMIC DNA]</scope>
    <source>
        <strain evidence="2 3">JCM14086</strain>
    </source>
</reference>